<name>A0A8F3DZX5_9PROT</name>
<dbReference type="GO" id="GO:0030983">
    <property type="term" value="F:mismatched DNA binding"/>
    <property type="evidence" value="ECO:0007669"/>
    <property type="project" value="InterPro"/>
</dbReference>
<protein>
    <recommendedName>
        <fullName evidence="2 5">DNA mismatch repair protein MutL</fullName>
    </recommendedName>
</protein>
<dbReference type="Pfam" id="PF13589">
    <property type="entry name" value="HATPase_c_3"/>
    <property type="match status" value="1"/>
</dbReference>
<reference evidence="9 11" key="1">
    <citation type="submission" date="2016-01" db="EMBL/GenBank/DDBJ databases">
        <title>Genome sequence of the acidophilic iron oxidising Ferrovum strain Z-31.</title>
        <authorList>
            <person name="Poehlein A."/>
            <person name="Ullrich S.R."/>
            <person name="Schloemann M."/>
            <person name="Muehling M."/>
            <person name="Daniel R."/>
        </authorList>
    </citation>
    <scope>NUCLEOTIDE SEQUENCE [LARGE SCALE GENOMIC DNA]</scope>
    <source>
        <strain evidence="9 11">Z-31</strain>
    </source>
</reference>
<dbReference type="PANTHER" id="PTHR10073:SF12">
    <property type="entry name" value="DNA MISMATCH REPAIR PROTEIN MLH1"/>
    <property type="match status" value="1"/>
</dbReference>
<dbReference type="PANTHER" id="PTHR10073">
    <property type="entry name" value="DNA MISMATCH REPAIR PROTEIN MLH, PMS, MUTL"/>
    <property type="match status" value="1"/>
</dbReference>
<feature type="domain" description="DNA mismatch repair protein S5" evidence="8">
    <location>
        <begin position="208"/>
        <end position="324"/>
    </location>
</feature>
<gene>
    <name evidence="5 9" type="primary">mutL</name>
    <name evidence="9" type="ORF">FEMY_12950</name>
    <name evidence="10" type="ORF">JZL65_01980</name>
</gene>
<dbReference type="GO" id="GO:0005524">
    <property type="term" value="F:ATP binding"/>
    <property type="evidence" value="ECO:0007669"/>
    <property type="project" value="InterPro"/>
</dbReference>
<dbReference type="EMBL" id="LRRD01000022">
    <property type="protein sequence ID" value="KXW58172.1"/>
    <property type="molecule type" value="Genomic_DNA"/>
</dbReference>
<dbReference type="SUPFAM" id="SSF54211">
    <property type="entry name" value="Ribosomal protein S5 domain 2-like"/>
    <property type="match status" value="1"/>
</dbReference>
<dbReference type="SMART" id="SM01340">
    <property type="entry name" value="DNA_mis_repair"/>
    <property type="match status" value="1"/>
</dbReference>
<dbReference type="GO" id="GO:0006298">
    <property type="term" value="P:mismatch repair"/>
    <property type="evidence" value="ECO:0007669"/>
    <property type="project" value="UniProtKB-UniRule"/>
</dbReference>
<dbReference type="InterPro" id="IPR037198">
    <property type="entry name" value="MutL_C_sf"/>
</dbReference>
<dbReference type="GeneID" id="301708539"/>
<evidence type="ECO:0000256" key="3">
    <source>
        <dbReference type="ARBA" id="ARBA00022763"/>
    </source>
</evidence>
<keyword evidence="10" id="KW-0540">Nuclease</keyword>
<dbReference type="Gene3D" id="3.30.1370.100">
    <property type="entry name" value="MutL, C-terminal domain, regulatory subdomain"/>
    <property type="match status" value="1"/>
</dbReference>
<evidence type="ECO:0000256" key="4">
    <source>
        <dbReference type="ARBA" id="ARBA00023204"/>
    </source>
</evidence>
<accession>A0A8F3DZX5</accession>
<comment type="function">
    <text evidence="5">This protein is involved in the repair of mismatches in DNA. It is required for dam-dependent methyl-directed DNA mismatch repair. May act as a 'molecular matchmaker', a protein that promotes the formation of a stable complex between two or more DNA-binding proteins in an ATP-dependent manner without itself being part of a final effector complex.</text>
</comment>
<organism evidence="9 11">
    <name type="scientific">Ferrovum myxofaciens</name>
    <dbReference type="NCBI Taxonomy" id="416213"/>
    <lineage>
        <taxon>Bacteria</taxon>
        <taxon>Pseudomonadati</taxon>
        <taxon>Pseudomonadota</taxon>
        <taxon>Betaproteobacteria</taxon>
        <taxon>Ferrovales</taxon>
        <taxon>Ferrovaceae</taxon>
        <taxon>Ferrovum</taxon>
    </lineage>
</organism>
<dbReference type="HAMAP" id="MF_00149">
    <property type="entry name" value="DNA_mis_repair"/>
    <property type="match status" value="1"/>
</dbReference>
<evidence type="ECO:0000256" key="1">
    <source>
        <dbReference type="ARBA" id="ARBA00006082"/>
    </source>
</evidence>
<dbReference type="InterPro" id="IPR020568">
    <property type="entry name" value="Ribosomal_Su5_D2-typ_SF"/>
</dbReference>
<feature type="compositionally biased region" description="Low complexity" evidence="6">
    <location>
        <begin position="346"/>
        <end position="362"/>
    </location>
</feature>
<evidence type="ECO:0000259" key="8">
    <source>
        <dbReference type="SMART" id="SM01340"/>
    </source>
</evidence>
<dbReference type="InterPro" id="IPR020667">
    <property type="entry name" value="DNA_mismatch_repair_MutL"/>
</dbReference>
<dbReference type="SUPFAM" id="SSF55874">
    <property type="entry name" value="ATPase domain of HSP90 chaperone/DNA topoisomerase II/histidine kinase"/>
    <property type="match status" value="1"/>
</dbReference>
<dbReference type="Proteomes" id="UP000075653">
    <property type="component" value="Unassembled WGS sequence"/>
</dbReference>
<accession>A0A149VY84</accession>
<proteinExistence type="inferred from homology"/>
<dbReference type="InterPro" id="IPR002099">
    <property type="entry name" value="MutL/Mlh/PMS"/>
</dbReference>
<dbReference type="PROSITE" id="PS00058">
    <property type="entry name" value="DNA_MISMATCH_REPAIR_1"/>
    <property type="match status" value="1"/>
</dbReference>
<dbReference type="Gene3D" id="3.30.1540.20">
    <property type="entry name" value="MutL, C-terminal domain, dimerisation subdomain"/>
    <property type="match status" value="1"/>
</dbReference>
<dbReference type="SMART" id="SM00853">
    <property type="entry name" value="MutL_C"/>
    <property type="match status" value="1"/>
</dbReference>
<comment type="similarity">
    <text evidence="1 5">Belongs to the DNA mismatch repair MutL/HexB family.</text>
</comment>
<dbReference type="OrthoDB" id="9763467at2"/>
<dbReference type="GO" id="GO:0032300">
    <property type="term" value="C:mismatch repair complex"/>
    <property type="evidence" value="ECO:0007669"/>
    <property type="project" value="InterPro"/>
</dbReference>
<dbReference type="InterPro" id="IPR013507">
    <property type="entry name" value="DNA_mismatch_S5_2-like"/>
</dbReference>
<evidence type="ECO:0000313" key="10">
    <source>
        <dbReference type="EMBL" id="QWY77881.1"/>
    </source>
</evidence>
<dbReference type="PATRIC" id="fig|1789004.3.peg.1316"/>
<evidence type="ECO:0000313" key="11">
    <source>
        <dbReference type="Proteomes" id="UP000075653"/>
    </source>
</evidence>
<dbReference type="SUPFAM" id="SSF118116">
    <property type="entry name" value="DNA mismatch repair protein MutL"/>
    <property type="match status" value="1"/>
</dbReference>
<evidence type="ECO:0000259" key="7">
    <source>
        <dbReference type="SMART" id="SM00853"/>
    </source>
</evidence>
<feature type="region of interest" description="Disordered" evidence="6">
    <location>
        <begin position="330"/>
        <end position="362"/>
    </location>
</feature>
<dbReference type="CDD" id="cd03482">
    <property type="entry name" value="MutL_Trans_MutL"/>
    <property type="match status" value="1"/>
</dbReference>
<evidence type="ECO:0000256" key="2">
    <source>
        <dbReference type="ARBA" id="ARBA00021975"/>
    </source>
</evidence>
<dbReference type="InterPro" id="IPR042121">
    <property type="entry name" value="MutL_C_regsub"/>
</dbReference>
<dbReference type="InterPro" id="IPR038973">
    <property type="entry name" value="MutL/Mlh/Pms-like"/>
</dbReference>
<keyword evidence="3 5" id="KW-0227">DNA damage</keyword>
<dbReference type="NCBIfam" id="TIGR00585">
    <property type="entry name" value="mutl"/>
    <property type="match status" value="1"/>
</dbReference>
<dbReference type="InterPro" id="IPR042120">
    <property type="entry name" value="MutL_C_dimsub"/>
</dbReference>
<dbReference type="GO" id="GO:0140664">
    <property type="term" value="F:ATP-dependent DNA damage sensor activity"/>
    <property type="evidence" value="ECO:0007669"/>
    <property type="project" value="InterPro"/>
</dbReference>
<sequence>MKRIEALSPLLISQIAAGEVIERPASVLKELVENSLDAGARNIVVLLEEGGVRRIQVEDDGHGIHPDDLSLALQAHATSKLAATDPLNHIVTLGFRGEALASMAAVARVTVTARVAEAVHALTMTVSGGQVEGPRPAARSIGCSVVVEDLFSHTPARRKFLRSTSTEFGHCDELLRRLALAHPEVTFRLSHQGRALRHWPALTLEARVRGILGEDFLNQSLPIEDSAGPLHLSGWILHPTAASRAEQYLFVNGRFVRDRLLTQAVRQAYQDVLHGQRQPGGVLFLSLDPARVDVNVHPAKTEVRFEEGQAVFRFVWQALHKTLTRTTPGGLEFVERSPLGGRGIPSSSGKAGLMSSSLEESGELPLPSPRFVAPPSVSDKVTVSLHLGEPDPFHAALYGKQPIPPAETPSSPAQEANTALRFSEENFKLPGAEPEPVAPEPPFFPLGQALAQLHGIYILAQNATGLVLVDMHAAHERILYERLKARHAVAGGGQAFLDPPHFTLSARELAVLESYGDVLTALGLDLALRGPQTVVLRSWPIELSGVDPEPVLRQVWADLEETGQSLALEARRHEVLASMACHGAVRAHHSLTVMQMNALLRDMERCERADQCNHGRPTWRQIPLSELDQWFLRGR</sequence>
<dbReference type="Pfam" id="PF01119">
    <property type="entry name" value="DNA_mis_repair"/>
    <property type="match status" value="1"/>
</dbReference>
<dbReference type="AlphaFoldDB" id="A0A8F3DZX5"/>
<keyword evidence="11" id="KW-1185">Reference proteome</keyword>
<dbReference type="Proteomes" id="UP000683551">
    <property type="component" value="Chromosome"/>
</dbReference>
<dbReference type="InterPro" id="IPR036890">
    <property type="entry name" value="HATPase_C_sf"/>
</dbReference>
<reference evidence="10" key="2">
    <citation type="submission" date="2021-02" db="EMBL/GenBank/DDBJ databases">
        <title>Comparative genomics of Ferrovum myxofaciens strains, predominant extremophile bacteria forming large biofilm stalactites in acid mine ecosystems.</title>
        <authorList>
            <person name="Burkartova K."/>
            <person name="Ridl J."/>
            <person name="Pajer P."/>
            <person name="Falteisek L."/>
        </authorList>
    </citation>
    <scope>NUCLEOTIDE SEQUENCE</scope>
    <source>
        <strain evidence="10">MI1III</strain>
    </source>
</reference>
<feature type="domain" description="MutL C-terminal dimerisation" evidence="7">
    <location>
        <begin position="449"/>
        <end position="591"/>
    </location>
</feature>
<dbReference type="RefSeq" id="WP_031595269.1">
    <property type="nucleotide sequence ID" value="NZ_CP053675.1"/>
</dbReference>
<keyword evidence="10" id="KW-0378">Hydrolase</keyword>
<evidence type="ECO:0000256" key="5">
    <source>
        <dbReference type="HAMAP-Rule" id="MF_00149"/>
    </source>
</evidence>
<dbReference type="FunFam" id="3.30.565.10:FF:000003">
    <property type="entry name" value="DNA mismatch repair endonuclease MutL"/>
    <property type="match status" value="1"/>
</dbReference>
<evidence type="ECO:0000256" key="6">
    <source>
        <dbReference type="SAM" id="MobiDB-lite"/>
    </source>
</evidence>
<dbReference type="GO" id="GO:0016887">
    <property type="term" value="F:ATP hydrolysis activity"/>
    <property type="evidence" value="ECO:0007669"/>
    <property type="project" value="InterPro"/>
</dbReference>
<dbReference type="InterPro" id="IPR014790">
    <property type="entry name" value="MutL_C"/>
</dbReference>
<dbReference type="InterPro" id="IPR014762">
    <property type="entry name" value="DNA_mismatch_repair_CS"/>
</dbReference>
<evidence type="ECO:0000313" key="9">
    <source>
        <dbReference type="EMBL" id="KXW58172.1"/>
    </source>
</evidence>
<keyword evidence="10" id="KW-0255">Endonuclease</keyword>
<dbReference type="InterPro" id="IPR014721">
    <property type="entry name" value="Ribsml_uS5_D2-typ_fold_subgr"/>
</dbReference>
<dbReference type="GO" id="GO:0004519">
    <property type="term" value="F:endonuclease activity"/>
    <property type="evidence" value="ECO:0007669"/>
    <property type="project" value="UniProtKB-KW"/>
</dbReference>
<dbReference type="EMBL" id="CP071137">
    <property type="protein sequence ID" value="QWY77881.1"/>
    <property type="molecule type" value="Genomic_DNA"/>
</dbReference>
<dbReference type="Gene3D" id="3.30.230.10">
    <property type="match status" value="1"/>
</dbReference>
<dbReference type="Gene3D" id="3.30.565.10">
    <property type="entry name" value="Histidine kinase-like ATPase, C-terminal domain"/>
    <property type="match status" value="1"/>
</dbReference>
<dbReference type="CDD" id="cd16926">
    <property type="entry name" value="HATPase_MutL-MLH-PMS-like"/>
    <property type="match status" value="1"/>
</dbReference>
<keyword evidence="4 5" id="KW-0234">DNA repair</keyword>
<dbReference type="Pfam" id="PF08676">
    <property type="entry name" value="MutL_C"/>
    <property type="match status" value="1"/>
</dbReference>